<keyword evidence="2" id="KW-1185">Reference proteome</keyword>
<evidence type="ECO:0000313" key="1">
    <source>
        <dbReference type="EMBL" id="VFQ44158.1"/>
    </source>
</evidence>
<sequence length="300" mass="33896">MVFPLTTQKKVQIFFLKHKSGRELNVEAVTSNKPSENEINATEMSEEDFLNYSSLKLLRKISDKRDLFLGDGGKKHPYSSLEHVKGKPFVVAIAPFDNDLSFSQNNTAINKVLYGVEPPKQNYDGTFNVKKSSHIETYSGDKVKVGIFTDDSFKEISAVIFSTTGMFGKAILQGGIDCMVKSTRYRQSNIVDFLSNEGAKKLGIAQSKLSDTHEVISMRQPLDDIVFGSDMHFCKSSEYTETHLDGLHIYYNPYAEIPLHKNIFQAHEITHNFYDTSSKEMICHHNDGSLVSRQVFTNKN</sequence>
<evidence type="ECO:0000313" key="2">
    <source>
        <dbReference type="Proteomes" id="UP000507962"/>
    </source>
</evidence>
<dbReference type="EMBL" id="CAADHO010000002">
    <property type="protein sequence ID" value="VFQ44158.1"/>
    <property type="molecule type" value="Genomic_DNA"/>
</dbReference>
<gene>
    <name evidence="1" type="ORF">MSL71_18020</name>
</gene>
<name>A0A4V6IL79_9BACT</name>
<dbReference type="Proteomes" id="UP000507962">
    <property type="component" value="Unassembled WGS sequence"/>
</dbReference>
<reference evidence="1 2" key="1">
    <citation type="submission" date="2019-03" db="EMBL/GenBank/DDBJ databases">
        <authorList>
            <person name="Nijsse B."/>
        </authorList>
    </citation>
    <scope>NUCLEOTIDE SEQUENCE [LARGE SCALE GENOMIC DNA]</scope>
    <source>
        <strain evidence="1">Desulfoluna butyratoxydans MSL71</strain>
    </source>
</reference>
<proteinExistence type="predicted"/>
<organism evidence="1 2">
    <name type="scientific">Desulfoluna butyratoxydans</name>
    <dbReference type="NCBI Taxonomy" id="231438"/>
    <lineage>
        <taxon>Bacteria</taxon>
        <taxon>Pseudomonadati</taxon>
        <taxon>Thermodesulfobacteriota</taxon>
        <taxon>Desulfobacteria</taxon>
        <taxon>Desulfobacterales</taxon>
        <taxon>Desulfolunaceae</taxon>
        <taxon>Desulfoluna</taxon>
    </lineage>
</organism>
<dbReference type="AlphaFoldDB" id="A0A4V6IL79"/>
<protein>
    <submittedName>
        <fullName evidence="1">Uncharacterized protein</fullName>
    </submittedName>
</protein>
<accession>A0A4V6IL79</accession>